<evidence type="ECO:0000256" key="1">
    <source>
        <dbReference type="ARBA" id="ARBA00003761"/>
    </source>
</evidence>
<dbReference type="PROSITE" id="PS50968">
    <property type="entry name" value="BIOTINYL_LIPOYL"/>
    <property type="match status" value="1"/>
</dbReference>
<dbReference type="Gene3D" id="2.40.50.100">
    <property type="match status" value="1"/>
</dbReference>
<feature type="domain" description="Lipoyl-binding" evidence="10">
    <location>
        <begin position="68"/>
        <end position="154"/>
    </location>
</feature>
<evidence type="ECO:0000256" key="2">
    <source>
        <dbReference type="ARBA" id="ARBA00005194"/>
    </source>
</evidence>
<comment type="pathway">
    <text evidence="2 9">Lipid metabolism; fatty acid biosynthesis.</text>
</comment>
<organism evidence="11 12">
    <name type="scientific">Candidatus Pantoea edessiphila</name>
    <dbReference type="NCBI Taxonomy" id="2044610"/>
    <lineage>
        <taxon>Bacteria</taxon>
        <taxon>Pseudomonadati</taxon>
        <taxon>Pseudomonadota</taxon>
        <taxon>Gammaproteobacteria</taxon>
        <taxon>Enterobacterales</taxon>
        <taxon>Erwiniaceae</taxon>
        <taxon>Pantoea</taxon>
    </lineage>
</organism>
<dbReference type="PANTHER" id="PTHR45266:SF3">
    <property type="entry name" value="OXALOACETATE DECARBOXYLASE ALPHA CHAIN"/>
    <property type="match status" value="1"/>
</dbReference>
<accession>A0A2P5SVT4</accession>
<evidence type="ECO:0000256" key="6">
    <source>
        <dbReference type="ARBA" id="ARBA00023098"/>
    </source>
</evidence>
<dbReference type="SUPFAM" id="SSF51230">
    <property type="entry name" value="Single hybrid motif"/>
    <property type="match status" value="1"/>
</dbReference>
<reference evidence="11 12" key="1">
    <citation type="journal article" date="2018" name="Genome Biol. Evol.">
        <title>Cladogenesis and Genomic Streamlining in Extracellular Endosymbionts of Tropical Stink Bugs.</title>
        <authorList>
            <person name="Otero-Bravo A."/>
            <person name="Goffredi S."/>
            <person name="Sabree Z.L."/>
        </authorList>
    </citation>
    <scope>NUCLEOTIDE SEQUENCE [LARGE SCALE GENOMIC DNA]</scope>
    <source>
        <strain evidence="11 12">SoEL</strain>
    </source>
</reference>
<dbReference type="GO" id="GO:0009317">
    <property type="term" value="C:acetyl-CoA carboxylase complex"/>
    <property type="evidence" value="ECO:0007669"/>
    <property type="project" value="InterPro"/>
</dbReference>
<dbReference type="FunFam" id="2.40.50.100:FF:000003">
    <property type="entry name" value="Acetyl-CoA carboxylase biotin carboxyl carrier protein"/>
    <property type="match status" value="1"/>
</dbReference>
<evidence type="ECO:0000256" key="4">
    <source>
        <dbReference type="ARBA" id="ARBA00022516"/>
    </source>
</evidence>
<dbReference type="InterPro" id="IPR001882">
    <property type="entry name" value="Biotin_BS"/>
</dbReference>
<keyword evidence="8 9" id="KW-0092">Biotin</keyword>
<evidence type="ECO:0000256" key="9">
    <source>
        <dbReference type="RuleBase" id="RU364072"/>
    </source>
</evidence>
<evidence type="ECO:0000313" key="12">
    <source>
        <dbReference type="Proteomes" id="UP000296144"/>
    </source>
</evidence>
<dbReference type="UniPathway" id="UPA00094"/>
<keyword evidence="6 9" id="KW-0443">Lipid metabolism</keyword>
<dbReference type="InterPro" id="IPR001249">
    <property type="entry name" value="AcCoA_biotinCC"/>
</dbReference>
<keyword evidence="4 9" id="KW-0444">Lipid biosynthesis</keyword>
<evidence type="ECO:0000256" key="7">
    <source>
        <dbReference type="ARBA" id="ARBA00023160"/>
    </source>
</evidence>
<dbReference type="NCBIfam" id="TIGR00531">
    <property type="entry name" value="BCCP"/>
    <property type="match status" value="1"/>
</dbReference>
<dbReference type="InterPro" id="IPR011053">
    <property type="entry name" value="Single_hybrid_motif"/>
</dbReference>
<dbReference type="GO" id="GO:0006633">
    <property type="term" value="P:fatty acid biosynthetic process"/>
    <property type="evidence" value="ECO:0007669"/>
    <property type="project" value="UniProtKB-UniPathway"/>
</dbReference>
<dbReference type="PANTHER" id="PTHR45266">
    <property type="entry name" value="OXALOACETATE DECARBOXYLASE ALPHA CHAIN"/>
    <property type="match status" value="1"/>
</dbReference>
<evidence type="ECO:0000313" key="11">
    <source>
        <dbReference type="EMBL" id="PPI86431.1"/>
    </source>
</evidence>
<keyword evidence="7 9" id="KW-0275">Fatty acid biosynthesis</keyword>
<keyword evidence="5 9" id="KW-0276">Fatty acid metabolism</keyword>
<comment type="caution">
    <text evidence="11">The sequence shown here is derived from an EMBL/GenBank/DDBJ whole genome shotgun (WGS) entry which is preliminary data.</text>
</comment>
<evidence type="ECO:0000259" key="10">
    <source>
        <dbReference type="PROSITE" id="PS50968"/>
    </source>
</evidence>
<dbReference type="CDD" id="cd06850">
    <property type="entry name" value="biotinyl_domain"/>
    <property type="match status" value="1"/>
</dbReference>
<dbReference type="InterPro" id="IPR050709">
    <property type="entry name" value="Biotin_Carboxyl_Carrier/Decarb"/>
</dbReference>
<evidence type="ECO:0000256" key="8">
    <source>
        <dbReference type="ARBA" id="ARBA00023267"/>
    </source>
</evidence>
<gene>
    <name evidence="11" type="primary">accB</name>
    <name evidence="11" type="ORF">CRV10_02230</name>
</gene>
<dbReference type="GO" id="GO:0003989">
    <property type="term" value="F:acetyl-CoA carboxylase activity"/>
    <property type="evidence" value="ECO:0007669"/>
    <property type="project" value="InterPro"/>
</dbReference>
<dbReference type="InterPro" id="IPR000089">
    <property type="entry name" value="Biotin_lipoyl"/>
</dbReference>
<evidence type="ECO:0000256" key="3">
    <source>
        <dbReference type="ARBA" id="ARBA00017562"/>
    </source>
</evidence>
<dbReference type="AlphaFoldDB" id="A0A2P5SVT4"/>
<dbReference type="OrthoDB" id="9811735at2"/>
<keyword evidence="12" id="KW-1185">Reference proteome</keyword>
<dbReference type="PRINTS" id="PR01071">
    <property type="entry name" value="ACOABIOTINCC"/>
</dbReference>
<dbReference type="PROSITE" id="PS00188">
    <property type="entry name" value="BIOTIN"/>
    <property type="match status" value="1"/>
</dbReference>
<evidence type="ECO:0000256" key="5">
    <source>
        <dbReference type="ARBA" id="ARBA00022832"/>
    </source>
</evidence>
<dbReference type="Pfam" id="PF00364">
    <property type="entry name" value="Biotin_lipoyl"/>
    <property type="match status" value="1"/>
</dbReference>
<sequence>MDIRKIKKLIELTEKYNISKLKISGKTESISICRHSDFTINQKQLSNTNTPINYQNTIKSKQLDLSKLDNQQITHNNNYIVRSPMVGVFYRTLSPAAKTFIEIGQKINKGDILCIVEAMKMMNQIAAETSGIVKAILAENGHPVEFNEPLMIIEY</sequence>
<proteinExistence type="predicted"/>
<dbReference type="Proteomes" id="UP000296144">
    <property type="component" value="Unassembled WGS sequence"/>
</dbReference>
<dbReference type="RefSeq" id="WP_136130219.1">
    <property type="nucleotide sequence ID" value="NZ_PDKU01000003.1"/>
</dbReference>
<protein>
    <recommendedName>
        <fullName evidence="3 9">Biotin carboxyl carrier protein of acetyl-CoA carboxylase</fullName>
    </recommendedName>
</protein>
<comment type="function">
    <text evidence="1 9">This protein is a component of the acetyl coenzyme A carboxylase complex; first, biotin carboxylase catalyzes the carboxylation of the carrier protein and then the transcarboxylase transfers the carboxyl group to form malonyl-CoA.</text>
</comment>
<dbReference type="EMBL" id="PDKU01000003">
    <property type="protein sequence ID" value="PPI86431.1"/>
    <property type="molecule type" value="Genomic_DNA"/>
</dbReference>
<name>A0A2P5SVT4_9GAMM</name>